<evidence type="ECO:0000313" key="4">
    <source>
        <dbReference type="Proteomes" id="UP000194286"/>
    </source>
</evidence>
<evidence type="ECO:0000313" key="3">
    <source>
        <dbReference type="Proteomes" id="UP000194219"/>
    </source>
</evidence>
<sequence length="357" mass="41566">MSDPILGKRTLDKYLKNYKWDESKLKSAQKTFKRWADALDTDWANTKETELTSPFYDQIMLSILGYTEGPANNYTIGYENRTKTSGQKPDVVLGNFSSSDHSQPLGLIEFESPYTPLDSHNKGVEQAFKYQSQYKNPVRWIIASNFRETRIYDKTRENVECFNVRELANDPYQLKKFIFFLGVHSIVKQGNRPTNLETAVANNVADQKAISNKFYDDYLKTRKKLIDNIQNNNPQVDTGHAFTYAQKILDRFIFIAFTQDYDLIPPKTFESVINVHEAGFNRYPIWTQMKSLFNAIDQGWPEKHINHFNGGLFRPDPAIDELGITDDVFKYFKIIDDYDFKSDLSINILLVKEHYNF</sequence>
<dbReference type="Proteomes" id="UP000194219">
    <property type="component" value="Unassembled WGS sequence"/>
</dbReference>
<reference evidence="2 4" key="1">
    <citation type="submission" date="2016-09" db="EMBL/GenBank/DDBJ databases">
        <title>Lactobacillus reuteri KLR3005, genome sequencing and assembly.</title>
        <authorList>
            <person name="Lee J.-Y."/>
            <person name="Kim E.B."/>
            <person name="Choi Y.-J."/>
        </authorList>
    </citation>
    <scope>NUCLEOTIDE SEQUENCE [LARGE SCALE GENOMIC DNA]</scope>
    <source>
        <strain evidence="2 4">KLR3005</strain>
    </source>
</reference>
<dbReference type="AlphaFoldDB" id="A0A1Y2UJD9"/>
<reference evidence="1 3" key="2">
    <citation type="submission" date="2016-09" db="EMBL/GenBank/DDBJ databases">
        <title>Lactobacillus reuteri KLR3006, genome sequencing and assembly.</title>
        <authorList>
            <person name="Lee J.-Y."/>
            <person name="Kim E.B."/>
            <person name="Choi Y.-J."/>
        </authorList>
    </citation>
    <scope>NUCLEOTIDE SEQUENCE [LARGE SCALE GENOMIC DNA]</scope>
    <source>
        <strain evidence="1 3">KLR3006</strain>
    </source>
</reference>
<gene>
    <name evidence="2" type="ORF">BHL82_08340</name>
    <name evidence="1" type="ORF">BHL83_08920</name>
</gene>
<evidence type="ECO:0000313" key="2">
    <source>
        <dbReference type="EMBL" id="OTA83045.1"/>
    </source>
</evidence>
<proteinExistence type="predicted"/>
<accession>A0A1Y2UJD9</accession>
<protein>
    <submittedName>
        <fullName evidence="2">Uncharacterized protein</fullName>
    </submittedName>
</protein>
<comment type="caution">
    <text evidence="2">The sequence shown here is derived from an EMBL/GenBank/DDBJ whole genome shotgun (WGS) entry which is preliminary data.</text>
</comment>
<dbReference type="EMBL" id="MIMV01000229">
    <property type="protein sequence ID" value="OTA82337.1"/>
    <property type="molecule type" value="Genomic_DNA"/>
</dbReference>
<evidence type="ECO:0000313" key="1">
    <source>
        <dbReference type="EMBL" id="OTA82337.1"/>
    </source>
</evidence>
<organism evidence="2 4">
    <name type="scientific">Limosilactobacillus reuteri</name>
    <name type="common">Lactobacillus reuteri</name>
    <dbReference type="NCBI Taxonomy" id="1598"/>
    <lineage>
        <taxon>Bacteria</taxon>
        <taxon>Bacillati</taxon>
        <taxon>Bacillota</taxon>
        <taxon>Bacilli</taxon>
        <taxon>Lactobacillales</taxon>
        <taxon>Lactobacillaceae</taxon>
        <taxon>Limosilactobacillus</taxon>
    </lineage>
</organism>
<name>A0A1Y2UJD9_LIMRT</name>
<dbReference type="EMBL" id="MIMU01000111">
    <property type="protein sequence ID" value="OTA83045.1"/>
    <property type="molecule type" value="Genomic_DNA"/>
</dbReference>
<dbReference type="Proteomes" id="UP000194286">
    <property type="component" value="Unassembled WGS sequence"/>
</dbReference>
<dbReference type="RefSeq" id="WP_086120603.1">
    <property type="nucleotide sequence ID" value="NZ_MIMI01000079.1"/>
</dbReference>